<evidence type="ECO:0000313" key="5">
    <source>
        <dbReference type="EMBL" id="KKA24317.1"/>
    </source>
</evidence>
<dbReference type="EMBL" id="LASV01000067">
    <property type="protein sequence ID" value="KKA24317.1"/>
    <property type="molecule type" value="Genomic_DNA"/>
</dbReference>
<dbReference type="Pfam" id="PF00891">
    <property type="entry name" value="Methyltransf_2"/>
    <property type="match status" value="1"/>
</dbReference>
<dbReference type="InterPro" id="IPR029063">
    <property type="entry name" value="SAM-dependent_MTases_sf"/>
</dbReference>
<dbReference type="SUPFAM" id="SSF53335">
    <property type="entry name" value="S-adenosyl-L-methionine-dependent methyltransferases"/>
    <property type="match status" value="1"/>
</dbReference>
<dbReference type="PROSITE" id="PS51683">
    <property type="entry name" value="SAM_OMT_II"/>
    <property type="match status" value="1"/>
</dbReference>
<dbReference type="InterPro" id="IPR036390">
    <property type="entry name" value="WH_DNA-bd_sf"/>
</dbReference>
<keyword evidence="6" id="KW-1185">Reference proteome</keyword>
<dbReference type="GeneID" id="25314004"/>
<evidence type="ECO:0000259" key="4">
    <source>
        <dbReference type="Pfam" id="PF00891"/>
    </source>
</evidence>
<keyword evidence="3" id="KW-0949">S-adenosyl-L-methionine</keyword>
<name>A0A0F4Z1B9_RASE3</name>
<protein>
    <submittedName>
        <fullName evidence="5">O-methyltransferase</fullName>
    </submittedName>
</protein>
<accession>A0A0F4Z1B9</accession>
<dbReference type="PANTHER" id="PTHR43712:SF16">
    <property type="entry name" value="O-METHYLTRANSFERASE ELCB"/>
    <property type="match status" value="1"/>
</dbReference>
<gene>
    <name evidence="5" type="ORF">T310_1653</name>
</gene>
<evidence type="ECO:0000256" key="1">
    <source>
        <dbReference type="ARBA" id="ARBA00022603"/>
    </source>
</evidence>
<organism evidence="5 6">
    <name type="scientific">Rasamsonia emersonii (strain ATCC 16479 / CBS 393.64 / IMI 116815)</name>
    <dbReference type="NCBI Taxonomy" id="1408163"/>
    <lineage>
        <taxon>Eukaryota</taxon>
        <taxon>Fungi</taxon>
        <taxon>Dikarya</taxon>
        <taxon>Ascomycota</taxon>
        <taxon>Pezizomycotina</taxon>
        <taxon>Eurotiomycetes</taxon>
        <taxon>Eurotiomycetidae</taxon>
        <taxon>Eurotiales</taxon>
        <taxon>Trichocomaceae</taxon>
        <taxon>Rasamsonia</taxon>
    </lineage>
</organism>
<feature type="domain" description="O-methyltransferase C-terminal" evidence="4">
    <location>
        <begin position="264"/>
        <end position="416"/>
    </location>
</feature>
<comment type="caution">
    <text evidence="5">The sequence shown here is derived from an EMBL/GenBank/DDBJ whole genome shotgun (WGS) entry which is preliminary data.</text>
</comment>
<evidence type="ECO:0000256" key="3">
    <source>
        <dbReference type="ARBA" id="ARBA00022691"/>
    </source>
</evidence>
<dbReference type="InterPro" id="IPR001077">
    <property type="entry name" value="COMT_C"/>
</dbReference>
<evidence type="ECO:0000313" key="6">
    <source>
        <dbReference type="Proteomes" id="UP000053958"/>
    </source>
</evidence>
<dbReference type="GO" id="GO:0008171">
    <property type="term" value="F:O-methyltransferase activity"/>
    <property type="evidence" value="ECO:0007669"/>
    <property type="project" value="InterPro"/>
</dbReference>
<dbReference type="OrthoDB" id="4212373at2759"/>
<dbReference type="InterPro" id="IPR016461">
    <property type="entry name" value="COMT-like"/>
</dbReference>
<dbReference type="GO" id="GO:0032259">
    <property type="term" value="P:methylation"/>
    <property type="evidence" value="ECO:0007669"/>
    <property type="project" value="UniProtKB-KW"/>
</dbReference>
<dbReference type="PANTHER" id="PTHR43712">
    <property type="entry name" value="PUTATIVE (AFU_ORTHOLOGUE AFUA_4G14580)-RELATED"/>
    <property type="match status" value="1"/>
</dbReference>
<dbReference type="AlphaFoldDB" id="A0A0F4Z1B9"/>
<keyword evidence="1 5" id="KW-0489">Methyltransferase</keyword>
<keyword evidence="2 5" id="KW-0808">Transferase</keyword>
<dbReference type="SUPFAM" id="SSF46785">
    <property type="entry name" value="Winged helix' DNA-binding domain"/>
    <property type="match status" value="1"/>
</dbReference>
<dbReference type="RefSeq" id="XP_013330929.1">
    <property type="nucleotide sequence ID" value="XM_013475475.1"/>
</dbReference>
<dbReference type="Proteomes" id="UP000053958">
    <property type="component" value="Unassembled WGS sequence"/>
</dbReference>
<proteinExistence type="predicted"/>
<sequence>MAKAPSGTTSGIRSNNDMVFDLLHSTAPETMELGTEHHYNQYITCCLHKAISSRRVTGNGEIEKMATQADSGRARLKEAYHHLGAHPFSAVEFTLIKIFVDYNAWDTIPDEGDIAVTELAEKIGGSFEVVDRMVTFFIAGKVLESTAPGRIAHTEKSRIYKSDQPLSWLCVHMFNNVFRPLAQLPGFFAKYGLASPQNVRLTPLGLAHGYDDKPAYDIIVADKAVHKGFNKALRELGGMYSLKGVYDFGWLQEGLLATGSGSRAAIVDVGGSHGLALRDAVRNNPFIPAERCVLFDLPEVIENTNKNLEKSPDEVLQKVQKVGGSMFEPYPEAVQGALIYLFRRVLNDFPDEDVVRAFQNVRKTAAPDTRILVIEEMLSPKRIPMNVCLDIALMLAAGKRRNAAMFSELAERAGFRLNGEFKNVASAFDDFSVLEFVVA</sequence>
<evidence type="ECO:0000256" key="2">
    <source>
        <dbReference type="ARBA" id="ARBA00022679"/>
    </source>
</evidence>
<reference evidence="5 6" key="1">
    <citation type="submission" date="2015-04" db="EMBL/GenBank/DDBJ databases">
        <authorList>
            <person name="Heijne W.H."/>
            <person name="Fedorova N.D."/>
            <person name="Nierman W.C."/>
            <person name="Vollebregt A.W."/>
            <person name="Zhao Z."/>
            <person name="Wu L."/>
            <person name="Kumar M."/>
            <person name="Stam H."/>
            <person name="van den Berg M.A."/>
            <person name="Pel H.J."/>
        </authorList>
    </citation>
    <scope>NUCLEOTIDE SEQUENCE [LARGE SCALE GENOMIC DNA]</scope>
    <source>
        <strain evidence="5 6">CBS 393.64</strain>
    </source>
</reference>
<dbReference type="Gene3D" id="3.40.50.150">
    <property type="entry name" value="Vaccinia Virus protein VP39"/>
    <property type="match status" value="1"/>
</dbReference>